<evidence type="ECO:0000313" key="2">
    <source>
        <dbReference type="EMBL" id="GIN64037.1"/>
    </source>
</evidence>
<gene>
    <name evidence="2" type="ORF">J27TS8_40300</name>
</gene>
<dbReference type="RefSeq" id="WP_170211274.1">
    <property type="nucleotide sequence ID" value="NZ_BORC01000010.1"/>
</dbReference>
<sequence length="54" mass="6452">MTFKKGYYLGYLIFVLAIAIVYFIIPPQYGFRALITLTTLFCLYQFFLYLGFFK</sequence>
<comment type="caution">
    <text evidence="2">The sequence shown here is derived from an EMBL/GenBank/DDBJ whole genome shotgun (WGS) entry which is preliminary data.</text>
</comment>
<keyword evidence="1" id="KW-1133">Transmembrane helix</keyword>
<dbReference type="AlphaFoldDB" id="A0A919WLR1"/>
<reference evidence="2" key="1">
    <citation type="submission" date="2021-03" db="EMBL/GenBank/DDBJ databases">
        <title>Antimicrobial resistance genes in bacteria isolated from Japanese honey, and their potential for conferring macrolide and lincosamide resistance in the American foulbrood pathogen Paenibacillus larvae.</title>
        <authorList>
            <person name="Okamoto M."/>
            <person name="Kumagai M."/>
            <person name="Kanamori H."/>
            <person name="Takamatsu D."/>
        </authorList>
    </citation>
    <scope>NUCLEOTIDE SEQUENCE</scope>
    <source>
        <strain evidence="2">J27TS8</strain>
    </source>
</reference>
<evidence type="ECO:0000256" key="1">
    <source>
        <dbReference type="SAM" id="Phobius"/>
    </source>
</evidence>
<evidence type="ECO:0000313" key="3">
    <source>
        <dbReference type="Proteomes" id="UP000682111"/>
    </source>
</evidence>
<proteinExistence type="predicted"/>
<organism evidence="2 3">
    <name type="scientific">Robertmurraya siralis</name>
    <dbReference type="NCBI Taxonomy" id="77777"/>
    <lineage>
        <taxon>Bacteria</taxon>
        <taxon>Bacillati</taxon>
        <taxon>Bacillota</taxon>
        <taxon>Bacilli</taxon>
        <taxon>Bacillales</taxon>
        <taxon>Bacillaceae</taxon>
        <taxon>Robertmurraya</taxon>
    </lineage>
</organism>
<keyword evidence="3" id="KW-1185">Reference proteome</keyword>
<feature type="transmembrane region" description="Helical" evidence="1">
    <location>
        <begin position="7"/>
        <end position="25"/>
    </location>
</feature>
<protein>
    <submittedName>
        <fullName evidence="2">Uncharacterized protein</fullName>
    </submittedName>
</protein>
<accession>A0A919WLR1</accession>
<dbReference type="Proteomes" id="UP000682111">
    <property type="component" value="Unassembled WGS sequence"/>
</dbReference>
<keyword evidence="1" id="KW-0812">Transmembrane</keyword>
<feature type="transmembrane region" description="Helical" evidence="1">
    <location>
        <begin position="31"/>
        <end position="52"/>
    </location>
</feature>
<keyword evidence="1" id="KW-0472">Membrane</keyword>
<name>A0A919WLR1_9BACI</name>
<dbReference type="EMBL" id="BORC01000010">
    <property type="protein sequence ID" value="GIN64037.1"/>
    <property type="molecule type" value="Genomic_DNA"/>
</dbReference>